<dbReference type="PANTHER" id="PTHR33116">
    <property type="entry name" value="REVERSE TRANSCRIPTASE ZINC-BINDING DOMAIN-CONTAINING PROTEIN-RELATED-RELATED"/>
    <property type="match status" value="1"/>
</dbReference>
<reference evidence="2 3" key="1">
    <citation type="journal article" date="2018" name="PLoS Genet.">
        <title>Population sequencing reveals clonal diversity and ancestral inbreeding in the grapevine cultivar Chardonnay.</title>
        <authorList>
            <person name="Roach M.J."/>
            <person name="Johnson D.L."/>
            <person name="Bohlmann J."/>
            <person name="van Vuuren H.J."/>
            <person name="Jones S.J."/>
            <person name="Pretorius I.S."/>
            <person name="Schmidt S.A."/>
            <person name="Borneman A.R."/>
        </authorList>
    </citation>
    <scope>NUCLEOTIDE SEQUENCE [LARGE SCALE GENOMIC DNA]</scope>
    <source>
        <strain evidence="3">cv. Chardonnay</strain>
        <tissue evidence="2">Leaf</tissue>
    </source>
</reference>
<dbReference type="PANTHER" id="PTHR33116:SF78">
    <property type="entry name" value="OS12G0587133 PROTEIN"/>
    <property type="match status" value="1"/>
</dbReference>
<dbReference type="Proteomes" id="UP000288805">
    <property type="component" value="Unassembled WGS sequence"/>
</dbReference>
<evidence type="ECO:0000259" key="1">
    <source>
        <dbReference type="PROSITE" id="PS50878"/>
    </source>
</evidence>
<dbReference type="PROSITE" id="PS50878">
    <property type="entry name" value="RT_POL"/>
    <property type="match status" value="1"/>
</dbReference>
<evidence type="ECO:0000313" key="3">
    <source>
        <dbReference type="Proteomes" id="UP000288805"/>
    </source>
</evidence>
<proteinExistence type="predicted"/>
<dbReference type="InterPro" id="IPR043502">
    <property type="entry name" value="DNA/RNA_pol_sf"/>
</dbReference>
<name>A0A438D6C3_VITVI</name>
<dbReference type="Pfam" id="PF13966">
    <property type="entry name" value="zf-RVT"/>
    <property type="match status" value="1"/>
</dbReference>
<dbReference type="Pfam" id="PF00078">
    <property type="entry name" value="RVT_1"/>
    <property type="match status" value="1"/>
</dbReference>
<evidence type="ECO:0000313" key="2">
    <source>
        <dbReference type="EMBL" id="RVW30976.1"/>
    </source>
</evidence>
<gene>
    <name evidence="2" type="primary">YTX2_7</name>
    <name evidence="2" type="ORF">CK203_098710</name>
</gene>
<accession>A0A438D6C3</accession>
<dbReference type="CDD" id="cd01650">
    <property type="entry name" value="RT_nLTR_like"/>
    <property type="match status" value="1"/>
</dbReference>
<dbReference type="EMBL" id="QGNW01001776">
    <property type="protein sequence ID" value="RVW30976.1"/>
    <property type="molecule type" value="Genomic_DNA"/>
</dbReference>
<comment type="caution">
    <text evidence="2">The sequence shown here is derived from an EMBL/GenBank/DDBJ whole genome shotgun (WGS) entry which is preliminary data.</text>
</comment>
<sequence length="834" mass="94812">MELPPWLFGGGRRGPSPFRFENMWLKMEGVKELMKSWWEGVSFNGSTSFILAEKIKVLKVKLKEWNRDSFGRIELRKNAALEQGSVAERGDRNTGYFHKMVNAHRRRNNVDRIKINGAWCIEENEIREGIGNAFKVLLSSSGDWRPSISGLQLGTLDQLDANTLESPFTEEEVFNALLSCNGYKAPGPDGLSMAFWQFAWDFVKADVLCFFKEFYENGKFVKSLNATFLVLIPKKVGAEDLGDFRPISLVGSLYKWLAKVLANRLKKVVGKVISKAQGAFVEGRQILDAVLIANEAIDSTLKNNESAILCKLDIEKAYDNVDWTFILTVMQKMGFGEKWIRWIKWCISTATMEVFSAFLQRAVEGGYLSGCRVKGRSEEGALISHLLFVDDTLVFCKPSQDHLTHLSWLLMWFEAASGLRINLDKSELIPVGRVENMDDLAWEFGCKVGSLPSTYLGMPLGASFKSTSVWDGVEDRFRKRLGMWKRQYLSKGGRTTLIRSTLSNLPIYLMSLLCLPSVVRRRLEKIQRDFLWGGEGNMEKERGVVLSGSERGSWLGEGEVLEDKWCGDSPLCSSFPSLFALTDDKEESVANVWDSLAEGGWGGWNPCFVRAFNDWEVEEASSFMERLHRSRVIEDVEDRVSWTETKSGKFSVKSLYLAIEAGGSARFPSSLIWNANVQPKISFFAWEATWGKALTLDKVQKRGWALANRCFLCLENEETIDHLLLHCSRTKVLWDLLFTIFGVSWVLPCSVKETLLSWNGSFVGKKRKKVWRAAPLHIFWTVWKARNCLAFKDDVVSIQRLKYSFIFSLWAETKLFIVDCPLTIANFIDWMGAN</sequence>
<dbReference type="InterPro" id="IPR026960">
    <property type="entry name" value="RVT-Znf"/>
</dbReference>
<dbReference type="SUPFAM" id="SSF56672">
    <property type="entry name" value="DNA/RNA polymerases"/>
    <property type="match status" value="1"/>
</dbReference>
<protein>
    <submittedName>
        <fullName evidence="2">Transposon TX1 uncharacterized 149 kDa protein</fullName>
    </submittedName>
</protein>
<feature type="domain" description="Reverse transcriptase" evidence="1">
    <location>
        <begin position="213"/>
        <end position="460"/>
    </location>
</feature>
<dbReference type="InterPro" id="IPR000477">
    <property type="entry name" value="RT_dom"/>
</dbReference>
<organism evidence="2 3">
    <name type="scientific">Vitis vinifera</name>
    <name type="common">Grape</name>
    <dbReference type="NCBI Taxonomy" id="29760"/>
    <lineage>
        <taxon>Eukaryota</taxon>
        <taxon>Viridiplantae</taxon>
        <taxon>Streptophyta</taxon>
        <taxon>Embryophyta</taxon>
        <taxon>Tracheophyta</taxon>
        <taxon>Spermatophyta</taxon>
        <taxon>Magnoliopsida</taxon>
        <taxon>eudicotyledons</taxon>
        <taxon>Gunneridae</taxon>
        <taxon>Pentapetalae</taxon>
        <taxon>rosids</taxon>
        <taxon>Vitales</taxon>
        <taxon>Vitaceae</taxon>
        <taxon>Viteae</taxon>
        <taxon>Vitis</taxon>
    </lineage>
</organism>
<dbReference type="AlphaFoldDB" id="A0A438D6C3"/>